<feature type="region of interest" description="Disordered" evidence="1">
    <location>
        <begin position="75"/>
        <end position="107"/>
    </location>
</feature>
<sequence>MSFSWRINVTVVNNSESDMHYENCSPQVMHHDDPPTVPKGSKKTFIVSFSGADVGDHYIQYSHSGESVRLYFQSKRSTNSPITTNDPENDRRIRSSSNSGPGVYDRSVEYHVAEGLHKG</sequence>
<protein>
    <submittedName>
        <fullName evidence="2">Uncharacterized protein</fullName>
    </submittedName>
</protein>
<name>A0AAN8S304_9PEZI</name>
<accession>A0AAN8S304</accession>
<keyword evidence="3" id="KW-1185">Reference proteome</keyword>
<reference evidence="2 3" key="1">
    <citation type="submission" date="2019-10" db="EMBL/GenBank/DDBJ databases">
        <authorList>
            <person name="Palmer J.M."/>
        </authorList>
    </citation>
    <scope>NUCLEOTIDE SEQUENCE [LARGE SCALE GENOMIC DNA]</scope>
    <source>
        <strain evidence="2 3">TWF506</strain>
    </source>
</reference>
<dbReference type="EMBL" id="JAVHJM010000002">
    <property type="protein sequence ID" value="KAK6518156.1"/>
    <property type="molecule type" value="Genomic_DNA"/>
</dbReference>
<comment type="caution">
    <text evidence="2">The sequence shown here is derived from an EMBL/GenBank/DDBJ whole genome shotgun (WGS) entry which is preliminary data.</text>
</comment>
<evidence type="ECO:0000313" key="2">
    <source>
        <dbReference type="EMBL" id="KAK6518156.1"/>
    </source>
</evidence>
<feature type="compositionally biased region" description="Polar residues" evidence="1">
    <location>
        <begin position="75"/>
        <end position="86"/>
    </location>
</feature>
<evidence type="ECO:0000256" key="1">
    <source>
        <dbReference type="SAM" id="MobiDB-lite"/>
    </source>
</evidence>
<gene>
    <name evidence="2" type="ORF">TWF506_005316</name>
</gene>
<evidence type="ECO:0000313" key="3">
    <source>
        <dbReference type="Proteomes" id="UP001307849"/>
    </source>
</evidence>
<proteinExistence type="predicted"/>
<dbReference type="Proteomes" id="UP001307849">
    <property type="component" value="Unassembled WGS sequence"/>
</dbReference>
<dbReference type="AlphaFoldDB" id="A0AAN8S304"/>
<organism evidence="2 3">
    <name type="scientific">Arthrobotrys conoides</name>
    <dbReference type="NCBI Taxonomy" id="74498"/>
    <lineage>
        <taxon>Eukaryota</taxon>
        <taxon>Fungi</taxon>
        <taxon>Dikarya</taxon>
        <taxon>Ascomycota</taxon>
        <taxon>Pezizomycotina</taxon>
        <taxon>Orbiliomycetes</taxon>
        <taxon>Orbiliales</taxon>
        <taxon>Orbiliaceae</taxon>
        <taxon>Arthrobotrys</taxon>
    </lineage>
</organism>